<dbReference type="PANTHER" id="PTHR11439:SF485">
    <property type="entry name" value="REVERSE TRANSCRIPTASE TY1_COPIA-TYPE DOMAIN-CONTAINING PROTEIN"/>
    <property type="match status" value="1"/>
</dbReference>
<reference evidence="2" key="1">
    <citation type="submission" date="2023-08" db="EMBL/GenBank/DDBJ databases">
        <title>A de novo genome assembly of Solanum verrucosum Schlechtendal, a Mexican diploid species geographically isolated from the other diploid A-genome species in potato relatives.</title>
        <authorList>
            <person name="Hosaka K."/>
        </authorList>
    </citation>
    <scope>NUCLEOTIDE SEQUENCE</scope>
    <source>
        <tissue evidence="2">Young leaves</tissue>
    </source>
</reference>
<dbReference type="PANTHER" id="PTHR11439">
    <property type="entry name" value="GAG-POL-RELATED RETROTRANSPOSON"/>
    <property type="match status" value="1"/>
</dbReference>
<name>A0AAF0UJW3_SOLVR</name>
<dbReference type="CDD" id="cd09272">
    <property type="entry name" value="RNase_HI_RT_Ty1"/>
    <property type="match status" value="1"/>
</dbReference>
<evidence type="ECO:0000313" key="3">
    <source>
        <dbReference type="Proteomes" id="UP001234989"/>
    </source>
</evidence>
<evidence type="ECO:0000313" key="2">
    <source>
        <dbReference type="EMBL" id="WMV46766.1"/>
    </source>
</evidence>
<proteinExistence type="predicted"/>
<keyword evidence="1" id="KW-0472">Membrane</keyword>
<dbReference type="EMBL" id="CP133620">
    <property type="protein sequence ID" value="WMV46766.1"/>
    <property type="molecule type" value="Genomic_DNA"/>
</dbReference>
<protein>
    <submittedName>
        <fullName evidence="2">Uncharacterized protein</fullName>
    </submittedName>
</protein>
<keyword evidence="1" id="KW-1133">Transmembrane helix</keyword>
<evidence type="ECO:0000256" key="1">
    <source>
        <dbReference type="SAM" id="Phobius"/>
    </source>
</evidence>
<dbReference type="Proteomes" id="UP001234989">
    <property type="component" value="Chromosome 9"/>
</dbReference>
<dbReference type="AlphaFoldDB" id="A0AAF0UJW3"/>
<feature type="transmembrane region" description="Helical" evidence="1">
    <location>
        <begin position="122"/>
        <end position="141"/>
    </location>
</feature>
<keyword evidence="3" id="KW-1185">Reference proteome</keyword>
<gene>
    <name evidence="2" type="ORF">MTR67_040151</name>
</gene>
<feature type="non-terminal residue" evidence="2">
    <location>
        <position position="1"/>
    </location>
</feature>
<organism evidence="2 3">
    <name type="scientific">Solanum verrucosum</name>
    <dbReference type="NCBI Taxonomy" id="315347"/>
    <lineage>
        <taxon>Eukaryota</taxon>
        <taxon>Viridiplantae</taxon>
        <taxon>Streptophyta</taxon>
        <taxon>Embryophyta</taxon>
        <taxon>Tracheophyta</taxon>
        <taxon>Spermatophyta</taxon>
        <taxon>Magnoliopsida</taxon>
        <taxon>eudicotyledons</taxon>
        <taxon>Gunneridae</taxon>
        <taxon>Pentapetalae</taxon>
        <taxon>asterids</taxon>
        <taxon>lamiids</taxon>
        <taxon>Solanales</taxon>
        <taxon>Solanaceae</taxon>
        <taxon>Solanoideae</taxon>
        <taxon>Solaneae</taxon>
        <taxon>Solanum</taxon>
    </lineage>
</organism>
<sequence>SISQQYRRLVGKLNYLTVTRPDISFPKSKKQSVVARSSAELEYQAMAAATCELVWIKQLLGELKFGEIGQMELVCDNQAALHIAANPVFRTHINCAHFFPKLFHLRIIPSDLQSALNKIIDFFLKLIQLTTIGLVISFLQFSP</sequence>
<accession>A0AAF0UJW3</accession>
<keyword evidence="1" id="KW-0812">Transmembrane</keyword>